<protein>
    <submittedName>
        <fullName evidence="6">Adenylyltransferase/cytidyltransferase family protein</fullName>
    </submittedName>
</protein>
<dbReference type="PANTHER" id="PTHR42778">
    <property type="entry name" value="2-AMINOETHYLPHOSPHONATE--PYRUVATE TRANSAMINASE"/>
    <property type="match status" value="1"/>
</dbReference>
<reference evidence="6 7" key="1">
    <citation type="submission" date="2022-09" db="EMBL/GenBank/DDBJ databases">
        <title>Genome sequencing of Flavivirga sp. MEBiC05379.</title>
        <authorList>
            <person name="Oh H.-M."/>
            <person name="Kwon K.K."/>
            <person name="Park M.J."/>
            <person name="Yang S.-H."/>
        </authorList>
    </citation>
    <scope>NUCLEOTIDE SEQUENCE [LARGE SCALE GENOMIC DNA]</scope>
    <source>
        <strain evidence="6 7">MEBiC05379</strain>
    </source>
</reference>
<dbReference type="Pfam" id="PF01467">
    <property type="entry name" value="CTP_transf_like"/>
    <property type="match status" value="1"/>
</dbReference>
<keyword evidence="6" id="KW-0548">Nucleotidyltransferase</keyword>
<dbReference type="Proteomes" id="UP001337305">
    <property type="component" value="Unassembled WGS sequence"/>
</dbReference>
<dbReference type="RefSeq" id="WP_303307652.1">
    <property type="nucleotide sequence ID" value="NZ_JAODOP010000004.1"/>
</dbReference>
<sequence>MIKNKDDKTLRIMIDFCATIIHHGHIRLIKKAKEYFINHNTIIIIGLSTDDEIIKHKGYQSELDFNHRKEVLEALRDVDEVIPTPWDITNVILDTYNIDYLIHGSDNQNDADNTITFSRTKGVSSNKLRKRTVNSIVQKRNSSKIMFTPGPSNMSYLNMFDLKGVFGRGDEEYTHIEALVLNNILNLTGHDKIVRFQGGGTTAIDIATSNIVLGKILIIDSGYYSRRLEVIISNKLKMLPDTTFKVIKYKDIEGEMAVNNTYDWVATAYAETADAFLCDIELLKSLSDSKKAKLFLDATASINLEPNHDLADACTFSSCKGLGGLTGAGFITYKDAAYKPERRGDVPFTMDIDTHINKLYTGPYHAICSLYSISKDFKNITKNVKQSKAAFLEKYKDRIIRSTSDQPLISTLIEVNNIESNKNVVLYQPRTAPENTAVICHFGDMFTNEKDIGKIYDALIIE</sequence>
<evidence type="ECO:0000313" key="7">
    <source>
        <dbReference type="Proteomes" id="UP001337305"/>
    </source>
</evidence>
<dbReference type="PANTHER" id="PTHR42778:SF1">
    <property type="entry name" value="2-AMINOETHYLPHOSPHONATE--PYRUVATE TRANSAMINASE"/>
    <property type="match status" value="1"/>
</dbReference>
<dbReference type="InterPro" id="IPR014729">
    <property type="entry name" value="Rossmann-like_a/b/a_fold"/>
</dbReference>
<keyword evidence="4" id="KW-0663">Pyridoxal phosphate</keyword>
<proteinExistence type="predicted"/>
<keyword evidence="7" id="KW-1185">Reference proteome</keyword>
<evidence type="ECO:0000256" key="3">
    <source>
        <dbReference type="ARBA" id="ARBA00022679"/>
    </source>
</evidence>
<dbReference type="Gene3D" id="3.40.640.10">
    <property type="entry name" value="Type I PLP-dependent aspartate aminotransferase-like (Major domain)"/>
    <property type="match status" value="1"/>
</dbReference>
<evidence type="ECO:0000259" key="5">
    <source>
        <dbReference type="Pfam" id="PF01467"/>
    </source>
</evidence>
<comment type="caution">
    <text evidence="6">The sequence shown here is derived from an EMBL/GenBank/DDBJ whole genome shotgun (WGS) entry which is preliminary data.</text>
</comment>
<dbReference type="InterPro" id="IPR015424">
    <property type="entry name" value="PyrdxlP-dep_Trfase"/>
</dbReference>
<dbReference type="Gene3D" id="3.40.50.620">
    <property type="entry name" value="HUPs"/>
    <property type="match status" value="1"/>
</dbReference>
<evidence type="ECO:0000256" key="4">
    <source>
        <dbReference type="ARBA" id="ARBA00022898"/>
    </source>
</evidence>
<dbReference type="GO" id="GO:0016779">
    <property type="term" value="F:nucleotidyltransferase activity"/>
    <property type="evidence" value="ECO:0007669"/>
    <property type="project" value="UniProtKB-KW"/>
</dbReference>
<organism evidence="6 7">
    <name type="scientific">Flavivirga spongiicola</name>
    <dbReference type="NCBI Taxonomy" id="421621"/>
    <lineage>
        <taxon>Bacteria</taxon>
        <taxon>Pseudomonadati</taxon>
        <taxon>Bacteroidota</taxon>
        <taxon>Flavobacteriia</taxon>
        <taxon>Flavobacteriales</taxon>
        <taxon>Flavobacteriaceae</taxon>
        <taxon>Flavivirga</taxon>
    </lineage>
</organism>
<keyword evidence="2" id="KW-0032">Aminotransferase</keyword>
<feature type="domain" description="Cytidyltransferase-like" evidence="5">
    <location>
        <begin position="20"/>
        <end position="113"/>
    </location>
</feature>
<accession>A0ABU7XY88</accession>
<evidence type="ECO:0000256" key="2">
    <source>
        <dbReference type="ARBA" id="ARBA00022576"/>
    </source>
</evidence>
<comment type="cofactor">
    <cofactor evidence="1">
        <name>pyridoxal 5'-phosphate</name>
        <dbReference type="ChEBI" id="CHEBI:597326"/>
    </cofactor>
</comment>
<dbReference type="EMBL" id="JAODOP010000004">
    <property type="protein sequence ID" value="MEF3835364.1"/>
    <property type="molecule type" value="Genomic_DNA"/>
</dbReference>
<dbReference type="SUPFAM" id="SSF52374">
    <property type="entry name" value="Nucleotidylyl transferase"/>
    <property type="match status" value="1"/>
</dbReference>
<dbReference type="NCBIfam" id="TIGR00125">
    <property type="entry name" value="cyt_tran_rel"/>
    <property type="match status" value="1"/>
</dbReference>
<evidence type="ECO:0000256" key="1">
    <source>
        <dbReference type="ARBA" id="ARBA00001933"/>
    </source>
</evidence>
<keyword evidence="3" id="KW-0808">Transferase</keyword>
<dbReference type="InterPro" id="IPR015421">
    <property type="entry name" value="PyrdxlP-dep_Trfase_major"/>
</dbReference>
<name>A0ABU7XY88_9FLAO</name>
<gene>
    <name evidence="6" type="ORF">N1F79_19730</name>
</gene>
<dbReference type="SUPFAM" id="SSF53383">
    <property type="entry name" value="PLP-dependent transferases"/>
    <property type="match status" value="1"/>
</dbReference>
<evidence type="ECO:0000313" key="6">
    <source>
        <dbReference type="EMBL" id="MEF3835364.1"/>
    </source>
</evidence>
<dbReference type="InterPro" id="IPR004821">
    <property type="entry name" value="Cyt_trans-like"/>
</dbReference>